<keyword evidence="5" id="KW-0045">Antibiotic biosynthesis</keyword>
<evidence type="ECO:0000256" key="2">
    <source>
        <dbReference type="ARBA" id="ARBA00022450"/>
    </source>
</evidence>
<dbReference type="GO" id="GO:0031177">
    <property type="term" value="F:phosphopantetheine binding"/>
    <property type="evidence" value="ECO:0007669"/>
    <property type="project" value="InterPro"/>
</dbReference>
<dbReference type="GO" id="GO:0043041">
    <property type="term" value="P:amino acid activation for nonribosomal peptide biosynthetic process"/>
    <property type="evidence" value="ECO:0007669"/>
    <property type="project" value="TreeGrafter"/>
</dbReference>
<dbReference type="SUPFAM" id="SSF52777">
    <property type="entry name" value="CoA-dependent acyltransferases"/>
    <property type="match status" value="2"/>
</dbReference>
<feature type="domain" description="Carrier" evidence="6">
    <location>
        <begin position="291"/>
        <end position="366"/>
    </location>
</feature>
<dbReference type="GO" id="GO:0008610">
    <property type="term" value="P:lipid biosynthetic process"/>
    <property type="evidence" value="ECO:0007669"/>
    <property type="project" value="UniProtKB-ARBA"/>
</dbReference>
<dbReference type="PROSITE" id="PS00012">
    <property type="entry name" value="PHOSPHOPANTETHEINE"/>
    <property type="match status" value="1"/>
</dbReference>
<dbReference type="InterPro" id="IPR006162">
    <property type="entry name" value="Ppantetheine_attach_site"/>
</dbReference>
<evidence type="ECO:0000256" key="5">
    <source>
        <dbReference type="ARBA" id="ARBA00023194"/>
    </source>
</evidence>
<name>A0A2V2YZV2_9BACL</name>
<dbReference type="InterPro" id="IPR023213">
    <property type="entry name" value="CAT-like_dom_sf"/>
</dbReference>
<sequence>YVVTGGLGGIGLEVAKYLAARQKVRLMMINRTPMPDRREWAGLMESGEDVEACRKIEAIRQIEELGAQVDCFSADVADLPRMREVIGEIQARHGAIHGVIHGAGVGGAELITNRKAEDFQAVFSPKVHGTWILGELTRNERLDFFVLFSSIATVLSAPGQGDYIAANAYLDAFAQSRSNRGERTLAINWSTWRETGMSVKHNFTVDTLFKSMSTKNAIEGFDDAFHRDISNVLIGEIQYESKMITLIEKFHFQLSDKIKGRLEQKKSKMKKPTALNSTVAGDIVLTGRNSGQYSPAEKQLGDIWGRLLGFENIDIYDNFFELGGDSIIGVKIVNLIYRQFGVEIGVAELFNYLTINDLAGYVSDRTSIPAAESAEQTEDNQLASSGYPVSTAQRQMFTYQRVYPDSLAYNVTRAISIHGQLDLEKLKLVLHGLLQLHEALRTTIKVVDGELRQFISDSADLPIERLACTESDIVPTILRWRRPFRLDELPLIRVAVIRITDDRCALAFDMHHVLTDGVSMDILVRDFMQLYEGIQVLPPSASYKMFASWQQTYMKSNQCEADKHYWLDMYRDGVPEQTMPVDFVRQGPLSGAGMTVTAVLNDQSRQKLFQYTKSTSTTPFMLMMTAYQLVLAQYSYREDVVTGTPVAGRPGTPFEEIVGMFINMLPIRTLPKRHLTLKEYSEQVKTTLLEAFRHQNYPFDELAASLQAGTDRKLLNNVFIYQNVGKSEIAMSDMMVTPIVLDDASVSYDMTLEAIDKSGQLQLNLKFSTDLYRPETMRQLLSDYEDLLMAVIDYPNRTIGDALFTRAHEQQTTEGMKELDVDFLF</sequence>
<dbReference type="InterPro" id="IPR020806">
    <property type="entry name" value="PKS_PP-bd"/>
</dbReference>
<dbReference type="SUPFAM" id="SSF47336">
    <property type="entry name" value="ACP-like"/>
    <property type="match status" value="1"/>
</dbReference>
<evidence type="ECO:0000259" key="6">
    <source>
        <dbReference type="PROSITE" id="PS50075"/>
    </source>
</evidence>
<protein>
    <submittedName>
        <fullName evidence="7">Phosphopantetheine binding protein</fullName>
    </submittedName>
</protein>
<gene>
    <name evidence="7" type="ORF">DFQ01_102219</name>
</gene>
<dbReference type="PANTHER" id="PTHR45527">
    <property type="entry name" value="NONRIBOSOMAL PEPTIDE SYNTHETASE"/>
    <property type="match status" value="1"/>
</dbReference>
<evidence type="ECO:0000313" key="7">
    <source>
        <dbReference type="EMBL" id="PWW07327.1"/>
    </source>
</evidence>
<evidence type="ECO:0000256" key="1">
    <source>
        <dbReference type="ARBA" id="ARBA00001957"/>
    </source>
</evidence>
<dbReference type="GO" id="GO:0005737">
    <property type="term" value="C:cytoplasm"/>
    <property type="evidence" value="ECO:0007669"/>
    <property type="project" value="TreeGrafter"/>
</dbReference>
<comment type="cofactor">
    <cofactor evidence="1">
        <name>pantetheine 4'-phosphate</name>
        <dbReference type="ChEBI" id="CHEBI:47942"/>
    </cofactor>
</comment>
<dbReference type="Pfam" id="PF08659">
    <property type="entry name" value="KR"/>
    <property type="match status" value="1"/>
</dbReference>
<dbReference type="AlphaFoldDB" id="A0A2V2YZV2"/>
<keyword evidence="4" id="KW-0677">Repeat</keyword>
<dbReference type="InterPro" id="IPR009081">
    <property type="entry name" value="PP-bd_ACP"/>
</dbReference>
<dbReference type="Gene3D" id="3.30.559.10">
    <property type="entry name" value="Chloramphenicol acetyltransferase-like domain"/>
    <property type="match status" value="1"/>
</dbReference>
<dbReference type="SMART" id="SM00822">
    <property type="entry name" value="PKS_KR"/>
    <property type="match status" value="1"/>
</dbReference>
<keyword evidence="2" id="KW-0596">Phosphopantetheine</keyword>
<dbReference type="Pfam" id="PF00668">
    <property type="entry name" value="Condensation"/>
    <property type="match status" value="1"/>
</dbReference>
<dbReference type="CDD" id="cd08953">
    <property type="entry name" value="KR_2_SDR_x"/>
    <property type="match status" value="1"/>
</dbReference>
<dbReference type="GO" id="GO:0017000">
    <property type="term" value="P:antibiotic biosynthetic process"/>
    <property type="evidence" value="ECO:0007669"/>
    <property type="project" value="UniProtKB-KW"/>
</dbReference>
<dbReference type="Gene3D" id="3.40.50.720">
    <property type="entry name" value="NAD(P)-binding Rossmann-like Domain"/>
    <property type="match status" value="1"/>
</dbReference>
<keyword evidence="3" id="KW-0597">Phosphoprotein</keyword>
<proteinExistence type="predicted"/>
<organism evidence="7 8">
    <name type="scientific">Paenibacillus cellulosilyticus</name>
    <dbReference type="NCBI Taxonomy" id="375489"/>
    <lineage>
        <taxon>Bacteria</taxon>
        <taxon>Bacillati</taxon>
        <taxon>Bacillota</taxon>
        <taxon>Bacilli</taxon>
        <taxon>Bacillales</taxon>
        <taxon>Paenibacillaceae</taxon>
        <taxon>Paenibacillus</taxon>
    </lineage>
</organism>
<dbReference type="SMART" id="SM00823">
    <property type="entry name" value="PKS_PP"/>
    <property type="match status" value="1"/>
</dbReference>
<dbReference type="SMART" id="SM01294">
    <property type="entry name" value="PKS_PP_betabranch"/>
    <property type="match status" value="1"/>
</dbReference>
<dbReference type="Proteomes" id="UP000246635">
    <property type="component" value="Unassembled WGS sequence"/>
</dbReference>
<dbReference type="InterPro" id="IPR036736">
    <property type="entry name" value="ACP-like_sf"/>
</dbReference>
<comment type="caution">
    <text evidence="7">The sequence shown here is derived from an EMBL/GenBank/DDBJ whole genome shotgun (WGS) entry which is preliminary data.</text>
</comment>
<dbReference type="SUPFAM" id="SSF51735">
    <property type="entry name" value="NAD(P)-binding Rossmann-fold domains"/>
    <property type="match status" value="1"/>
</dbReference>
<reference evidence="7 8" key="1">
    <citation type="submission" date="2018-05" db="EMBL/GenBank/DDBJ databases">
        <title>Genomic Encyclopedia of Type Strains, Phase III (KMG-III): the genomes of soil and plant-associated and newly described type strains.</title>
        <authorList>
            <person name="Whitman W."/>
        </authorList>
    </citation>
    <scope>NUCLEOTIDE SEQUENCE [LARGE SCALE GENOMIC DNA]</scope>
    <source>
        <strain evidence="7 8">CECT 5696</strain>
    </source>
</reference>
<dbReference type="PANTHER" id="PTHR45527:SF1">
    <property type="entry name" value="FATTY ACID SYNTHASE"/>
    <property type="match status" value="1"/>
</dbReference>
<dbReference type="InterPro" id="IPR057326">
    <property type="entry name" value="KR_dom"/>
</dbReference>
<dbReference type="CDD" id="cd19531">
    <property type="entry name" value="LCL_NRPS-like"/>
    <property type="match status" value="1"/>
</dbReference>
<dbReference type="InterPro" id="IPR036291">
    <property type="entry name" value="NAD(P)-bd_dom_sf"/>
</dbReference>
<dbReference type="Gene3D" id="3.30.559.30">
    <property type="entry name" value="Nonribosomal peptide synthetase, condensation domain"/>
    <property type="match status" value="1"/>
</dbReference>
<dbReference type="GO" id="GO:0003824">
    <property type="term" value="F:catalytic activity"/>
    <property type="evidence" value="ECO:0007669"/>
    <property type="project" value="InterPro"/>
</dbReference>
<dbReference type="Gene3D" id="1.10.1200.10">
    <property type="entry name" value="ACP-like"/>
    <property type="match status" value="1"/>
</dbReference>
<keyword evidence="8" id="KW-1185">Reference proteome</keyword>
<dbReference type="RefSeq" id="WP_181394736.1">
    <property type="nucleotide sequence ID" value="NZ_QGTQ01000002.1"/>
</dbReference>
<feature type="non-terminal residue" evidence="7">
    <location>
        <position position="1"/>
    </location>
</feature>
<dbReference type="Pfam" id="PF00550">
    <property type="entry name" value="PP-binding"/>
    <property type="match status" value="1"/>
</dbReference>
<dbReference type="EMBL" id="QGTQ01000002">
    <property type="protein sequence ID" value="PWW07327.1"/>
    <property type="molecule type" value="Genomic_DNA"/>
</dbReference>
<dbReference type="PROSITE" id="PS50075">
    <property type="entry name" value="CARRIER"/>
    <property type="match status" value="1"/>
</dbReference>
<dbReference type="InterPro" id="IPR001242">
    <property type="entry name" value="Condensation_dom"/>
</dbReference>
<dbReference type="GO" id="GO:0044550">
    <property type="term" value="P:secondary metabolite biosynthetic process"/>
    <property type="evidence" value="ECO:0007669"/>
    <property type="project" value="TreeGrafter"/>
</dbReference>
<evidence type="ECO:0000256" key="4">
    <source>
        <dbReference type="ARBA" id="ARBA00022737"/>
    </source>
</evidence>
<accession>A0A2V2YZV2</accession>
<evidence type="ECO:0000313" key="8">
    <source>
        <dbReference type="Proteomes" id="UP000246635"/>
    </source>
</evidence>
<dbReference type="InterPro" id="IPR013968">
    <property type="entry name" value="PKS_KR"/>
</dbReference>
<evidence type="ECO:0000256" key="3">
    <source>
        <dbReference type="ARBA" id="ARBA00022553"/>
    </source>
</evidence>